<reference evidence="1" key="1">
    <citation type="submission" date="2018-07" db="EMBL/GenBank/DDBJ databases">
        <authorList>
            <consortium name="GenomeTrakr network: Whole genome sequencing for foodborne pathogen traceback"/>
        </authorList>
    </citation>
    <scope>NUCLEOTIDE SEQUENCE</scope>
    <source>
        <strain evidence="1">FDA00000044</strain>
    </source>
</reference>
<sequence length="118" mass="12932">MGDVYIDNVCMTPITVTSYNDSGGYLNFVGSGEILLKSGGKQAWLTFNMSSLLVGHGVSDFFIDNGRDNLRVKFSDGRGEKTLNGRQVISLLKNITTQEDRQLGKTVYEISDSSICPN</sequence>
<name>A0A624AY40_SALMO</name>
<organism evidence="1">
    <name type="scientific">Salmonella montevideo</name>
    <dbReference type="NCBI Taxonomy" id="115981"/>
    <lineage>
        <taxon>Bacteria</taxon>
        <taxon>Pseudomonadati</taxon>
        <taxon>Pseudomonadota</taxon>
        <taxon>Gammaproteobacteria</taxon>
        <taxon>Enterobacterales</taxon>
        <taxon>Enterobacteriaceae</taxon>
        <taxon>Salmonella</taxon>
    </lineage>
</organism>
<comment type="caution">
    <text evidence="1">The sequence shown here is derived from an EMBL/GenBank/DDBJ whole genome shotgun (WGS) entry which is preliminary data.</text>
</comment>
<evidence type="ECO:0000313" key="1">
    <source>
        <dbReference type="EMBL" id="ECZ5259609.1"/>
    </source>
</evidence>
<dbReference type="EMBL" id="AALGYR010000001">
    <property type="protein sequence ID" value="ECZ5259609.1"/>
    <property type="molecule type" value="Genomic_DNA"/>
</dbReference>
<gene>
    <name evidence="1" type="ORF">AHQ27_01505</name>
</gene>
<dbReference type="AlphaFoldDB" id="A0A624AY40"/>
<accession>A0A624AY40</accession>
<protein>
    <submittedName>
        <fullName evidence="1">Uncharacterized protein</fullName>
    </submittedName>
</protein>
<proteinExistence type="predicted"/>